<dbReference type="EC" id="5.2.1.8" evidence="8"/>
<comment type="similarity">
    <text evidence="4 8">Belongs to the cyclophilin-type PPIase family.</text>
</comment>
<dbReference type="InterPro" id="IPR020892">
    <property type="entry name" value="Cyclophilin-type_PPIase_CS"/>
</dbReference>
<dbReference type="GO" id="GO:0005737">
    <property type="term" value="C:cytoplasm"/>
    <property type="evidence" value="ECO:0007669"/>
    <property type="project" value="UniProtKB-SubCell"/>
</dbReference>
<dbReference type="FunFam" id="2.40.100.10:FF:000028">
    <property type="entry name" value="Peptidyl-prolyl cis-trans isomerase"/>
    <property type="match status" value="1"/>
</dbReference>
<evidence type="ECO:0000256" key="6">
    <source>
        <dbReference type="ARBA" id="ARBA00023110"/>
    </source>
</evidence>
<keyword evidence="6 8" id="KW-0697">Rotamase</keyword>
<gene>
    <name evidence="10" type="ORF">DTO57_07355</name>
</gene>
<dbReference type="RefSeq" id="WP_114117573.1">
    <property type="nucleotide sequence ID" value="NZ_BMHU01000003.1"/>
</dbReference>
<dbReference type="Proteomes" id="UP000253508">
    <property type="component" value="Unassembled WGS sequence"/>
</dbReference>
<dbReference type="SUPFAM" id="SSF50891">
    <property type="entry name" value="Cyclophilin-like"/>
    <property type="match status" value="1"/>
</dbReference>
<dbReference type="PRINTS" id="PR00153">
    <property type="entry name" value="CSAPPISMRASE"/>
</dbReference>
<sequence>MTQHTAVATVHTNHGDIVINLFGDQAPATVDNFIGLSTGEKEWTDPRTGAKGDGPLYKDVIFHRIIPGFMIQGGDPLGQGIGGPGYNFDDEIHPELNFNEPYILAMANAGKRPNSFGGYSGTNGSQFFITTDPTPWLMGKHTIFGVVADDASKAVVDAIAAVQTGANDRPAEDVVIASIDIEKL</sequence>
<name>A0A367Y2V7_9MICO</name>
<evidence type="ECO:0000259" key="9">
    <source>
        <dbReference type="PROSITE" id="PS50072"/>
    </source>
</evidence>
<keyword evidence="11" id="KW-1185">Reference proteome</keyword>
<comment type="subcellular location">
    <subcellularLocation>
        <location evidence="3">Cytoplasm</location>
    </subcellularLocation>
</comment>
<evidence type="ECO:0000256" key="1">
    <source>
        <dbReference type="ARBA" id="ARBA00000971"/>
    </source>
</evidence>
<dbReference type="GO" id="GO:0006457">
    <property type="term" value="P:protein folding"/>
    <property type="evidence" value="ECO:0007669"/>
    <property type="project" value="InterPro"/>
</dbReference>
<dbReference type="Pfam" id="PF00160">
    <property type="entry name" value="Pro_isomerase"/>
    <property type="match status" value="1"/>
</dbReference>
<protein>
    <recommendedName>
        <fullName evidence="8">Peptidyl-prolyl cis-trans isomerase</fullName>
        <shortName evidence="8">PPIase</shortName>
        <ecNumber evidence="8">5.2.1.8</ecNumber>
    </recommendedName>
</protein>
<dbReference type="PANTHER" id="PTHR45625">
    <property type="entry name" value="PEPTIDYL-PROLYL CIS-TRANS ISOMERASE-RELATED"/>
    <property type="match status" value="1"/>
</dbReference>
<dbReference type="InterPro" id="IPR002130">
    <property type="entry name" value="Cyclophilin-type_PPIase_dom"/>
</dbReference>
<dbReference type="OrthoDB" id="9807797at2"/>
<keyword evidence="5" id="KW-0963">Cytoplasm</keyword>
<evidence type="ECO:0000313" key="10">
    <source>
        <dbReference type="EMBL" id="RCK59959.1"/>
    </source>
</evidence>
<dbReference type="InterPro" id="IPR029000">
    <property type="entry name" value="Cyclophilin-like_dom_sf"/>
</dbReference>
<evidence type="ECO:0000256" key="4">
    <source>
        <dbReference type="ARBA" id="ARBA00007365"/>
    </source>
</evidence>
<evidence type="ECO:0000313" key="11">
    <source>
        <dbReference type="Proteomes" id="UP000253508"/>
    </source>
</evidence>
<dbReference type="GO" id="GO:0003755">
    <property type="term" value="F:peptidyl-prolyl cis-trans isomerase activity"/>
    <property type="evidence" value="ECO:0007669"/>
    <property type="project" value="UniProtKB-UniRule"/>
</dbReference>
<accession>A0A367Y2V7</accession>
<organism evidence="10 11">
    <name type="scientific">Microbacterium sorbitolivorans</name>
    <dbReference type="NCBI Taxonomy" id="1867410"/>
    <lineage>
        <taxon>Bacteria</taxon>
        <taxon>Bacillati</taxon>
        <taxon>Actinomycetota</taxon>
        <taxon>Actinomycetes</taxon>
        <taxon>Micrococcales</taxon>
        <taxon>Microbacteriaceae</taxon>
        <taxon>Microbacterium</taxon>
    </lineage>
</organism>
<dbReference type="EMBL" id="QORO01000002">
    <property type="protein sequence ID" value="RCK59959.1"/>
    <property type="molecule type" value="Genomic_DNA"/>
</dbReference>
<evidence type="ECO:0000256" key="8">
    <source>
        <dbReference type="RuleBase" id="RU363019"/>
    </source>
</evidence>
<dbReference type="InterPro" id="IPR024936">
    <property type="entry name" value="Cyclophilin-type_PPIase"/>
</dbReference>
<comment type="function">
    <text evidence="2 8">PPIases accelerate the folding of proteins. It catalyzes the cis-trans isomerization of proline imidic peptide bonds in oligopeptides.</text>
</comment>
<dbReference type="PROSITE" id="PS00170">
    <property type="entry name" value="CSA_PPIASE_1"/>
    <property type="match status" value="1"/>
</dbReference>
<evidence type="ECO:0000256" key="7">
    <source>
        <dbReference type="ARBA" id="ARBA00023235"/>
    </source>
</evidence>
<reference evidence="10 11" key="1">
    <citation type="submission" date="2018-07" db="EMBL/GenBank/DDBJ databases">
        <title>Microbacterium endoborsara sp. nov., a novel actinobacterium isolated from Borszczowia aralocaspica.</title>
        <authorList>
            <person name="An D."/>
        </authorList>
    </citation>
    <scope>NUCLEOTIDE SEQUENCE [LARGE SCALE GENOMIC DNA]</scope>
    <source>
        <strain evidence="10 11">C1.15228</strain>
    </source>
</reference>
<dbReference type="PIRSF" id="PIRSF001467">
    <property type="entry name" value="Peptidylpro_ismrse"/>
    <property type="match status" value="1"/>
</dbReference>
<evidence type="ECO:0000256" key="5">
    <source>
        <dbReference type="ARBA" id="ARBA00022490"/>
    </source>
</evidence>
<dbReference type="PANTHER" id="PTHR45625:SF4">
    <property type="entry name" value="PEPTIDYLPROLYL ISOMERASE DOMAIN AND WD REPEAT-CONTAINING PROTEIN 1"/>
    <property type="match status" value="1"/>
</dbReference>
<comment type="catalytic activity">
    <reaction evidence="1 8">
        <text>[protein]-peptidylproline (omega=180) = [protein]-peptidylproline (omega=0)</text>
        <dbReference type="Rhea" id="RHEA:16237"/>
        <dbReference type="Rhea" id="RHEA-COMP:10747"/>
        <dbReference type="Rhea" id="RHEA-COMP:10748"/>
        <dbReference type="ChEBI" id="CHEBI:83833"/>
        <dbReference type="ChEBI" id="CHEBI:83834"/>
        <dbReference type="EC" id="5.2.1.8"/>
    </reaction>
</comment>
<evidence type="ECO:0000256" key="3">
    <source>
        <dbReference type="ARBA" id="ARBA00004496"/>
    </source>
</evidence>
<dbReference type="PROSITE" id="PS50072">
    <property type="entry name" value="CSA_PPIASE_2"/>
    <property type="match status" value="1"/>
</dbReference>
<keyword evidence="7 8" id="KW-0413">Isomerase</keyword>
<proteinExistence type="inferred from homology"/>
<feature type="domain" description="PPIase cyclophilin-type" evidence="9">
    <location>
        <begin position="4"/>
        <end position="181"/>
    </location>
</feature>
<dbReference type="AlphaFoldDB" id="A0A367Y2V7"/>
<dbReference type="Gene3D" id="2.40.100.10">
    <property type="entry name" value="Cyclophilin-like"/>
    <property type="match status" value="1"/>
</dbReference>
<dbReference type="InterPro" id="IPR044666">
    <property type="entry name" value="Cyclophilin_A-like"/>
</dbReference>
<evidence type="ECO:0000256" key="2">
    <source>
        <dbReference type="ARBA" id="ARBA00002388"/>
    </source>
</evidence>
<comment type="caution">
    <text evidence="10">The sequence shown here is derived from an EMBL/GenBank/DDBJ whole genome shotgun (WGS) entry which is preliminary data.</text>
</comment>